<evidence type="ECO:0000256" key="1">
    <source>
        <dbReference type="SAM" id="MobiDB-lite"/>
    </source>
</evidence>
<proteinExistence type="predicted"/>
<protein>
    <submittedName>
        <fullName evidence="2">Uncharacterized protein</fullName>
    </submittedName>
</protein>
<comment type="caution">
    <text evidence="2">The sequence shown here is derived from an EMBL/GenBank/DDBJ whole genome shotgun (WGS) entry which is preliminary data.</text>
</comment>
<feature type="region of interest" description="Disordered" evidence="1">
    <location>
        <begin position="31"/>
        <end position="106"/>
    </location>
</feature>
<sequence>MERGHLPVGPGGFGSKPIRLVADRVNPARAWPLAEPAPPRSLLQRPHGSHPNHSRQPLQSPVPQPSQQQPHRRDTETNRRHDPTLLHQFHGEPAPRSNPEGVDKTG</sequence>
<evidence type="ECO:0000313" key="3">
    <source>
        <dbReference type="Proteomes" id="UP001154282"/>
    </source>
</evidence>
<dbReference type="AlphaFoldDB" id="A0AAV0QL80"/>
<organism evidence="2 3">
    <name type="scientific">Linum tenue</name>
    <dbReference type="NCBI Taxonomy" id="586396"/>
    <lineage>
        <taxon>Eukaryota</taxon>
        <taxon>Viridiplantae</taxon>
        <taxon>Streptophyta</taxon>
        <taxon>Embryophyta</taxon>
        <taxon>Tracheophyta</taxon>
        <taxon>Spermatophyta</taxon>
        <taxon>Magnoliopsida</taxon>
        <taxon>eudicotyledons</taxon>
        <taxon>Gunneridae</taxon>
        <taxon>Pentapetalae</taxon>
        <taxon>rosids</taxon>
        <taxon>fabids</taxon>
        <taxon>Malpighiales</taxon>
        <taxon>Linaceae</taxon>
        <taxon>Linum</taxon>
    </lineage>
</organism>
<name>A0AAV0QL80_9ROSI</name>
<evidence type="ECO:0000313" key="2">
    <source>
        <dbReference type="EMBL" id="CAI0546250.1"/>
    </source>
</evidence>
<keyword evidence="3" id="KW-1185">Reference proteome</keyword>
<feature type="compositionally biased region" description="Low complexity" evidence="1">
    <location>
        <begin position="56"/>
        <end position="69"/>
    </location>
</feature>
<reference evidence="2" key="1">
    <citation type="submission" date="2022-08" db="EMBL/GenBank/DDBJ databases">
        <authorList>
            <person name="Gutierrez-Valencia J."/>
        </authorList>
    </citation>
    <scope>NUCLEOTIDE SEQUENCE</scope>
</reference>
<dbReference type="Proteomes" id="UP001154282">
    <property type="component" value="Unassembled WGS sequence"/>
</dbReference>
<accession>A0AAV0QL80</accession>
<gene>
    <name evidence="2" type="ORF">LITE_LOCUS43895</name>
</gene>
<feature type="compositionally biased region" description="Basic and acidic residues" evidence="1">
    <location>
        <begin position="71"/>
        <end position="84"/>
    </location>
</feature>
<dbReference type="EMBL" id="CAMGYJ010000009">
    <property type="protein sequence ID" value="CAI0546250.1"/>
    <property type="molecule type" value="Genomic_DNA"/>
</dbReference>